<feature type="transmembrane region" description="Helical" evidence="5">
    <location>
        <begin position="142"/>
        <end position="164"/>
    </location>
</feature>
<evidence type="ECO:0008006" key="7">
    <source>
        <dbReference type="Google" id="ProtNLM"/>
    </source>
</evidence>
<comment type="caution">
    <text evidence="6">The sequence shown here is derived from an EMBL/GenBank/DDBJ whole genome shotgun (WGS) entry which is preliminary data.</text>
</comment>
<reference evidence="6" key="1">
    <citation type="journal article" date="2015" name="Nature">
        <title>Complex archaea that bridge the gap between prokaryotes and eukaryotes.</title>
        <authorList>
            <person name="Spang A."/>
            <person name="Saw J.H."/>
            <person name="Jorgensen S.L."/>
            <person name="Zaremba-Niedzwiedzka K."/>
            <person name="Martijn J."/>
            <person name="Lind A.E."/>
            <person name="van Eijk R."/>
            <person name="Schleper C."/>
            <person name="Guy L."/>
            <person name="Ettema T.J."/>
        </authorList>
    </citation>
    <scope>NUCLEOTIDE SEQUENCE</scope>
</reference>
<keyword evidence="3 5" id="KW-1133">Transmembrane helix</keyword>
<evidence type="ECO:0000256" key="3">
    <source>
        <dbReference type="ARBA" id="ARBA00022989"/>
    </source>
</evidence>
<evidence type="ECO:0000256" key="2">
    <source>
        <dbReference type="ARBA" id="ARBA00022692"/>
    </source>
</evidence>
<dbReference type="PANTHER" id="PTHR13160:SF4">
    <property type="entry name" value="OLIGOSACCHARYLTRANSFERASE COMPLEX SUBUNIT OSTC"/>
    <property type="match status" value="1"/>
</dbReference>
<evidence type="ECO:0000256" key="4">
    <source>
        <dbReference type="ARBA" id="ARBA00023136"/>
    </source>
</evidence>
<evidence type="ECO:0000256" key="5">
    <source>
        <dbReference type="SAM" id="Phobius"/>
    </source>
</evidence>
<evidence type="ECO:0000256" key="1">
    <source>
        <dbReference type="ARBA" id="ARBA00004141"/>
    </source>
</evidence>
<comment type="subcellular location">
    <subcellularLocation>
        <location evidence="1">Membrane</location>
        <topology evidence="1">Multi-pass membrane protein</topology>
    </subcellularLocation>
</comment>
<dbReference type="InterPro" id="IPR021149">
    <property type="entry name" value="OligosaccharylTrfase_OST3/OST6"/>
</dbReference>
<dbReference type="GO" id="GO:0008250">
    <property type="term" value="C:oligosaccharyltransferase complex"/>
    <property type="evidence" value="ECO:0007669"/>
    <property type="project" value="InterPro"/>
</dbReference>
<feature type="transmembrane region" description="Helical" evidence="5">
    <location>
        <begin position="62"/>
        <end position="83"/>
    </location>
</feature>
<sequence>MQKQPLVKETPKKEDIIGSETVIEKIKSKTPWIFGKSIRKPKIHFPKLKIPRISLPMPVRSLSIIAILTILFVLQTGVVYLMIREPPALGSNQAGDPIFIFKDVHESFILEGIVASILIISSSMGFIFLYQASKYVYNKKMAVWILTIGVIMILISFVLLQYMLGSKTGQI</sequence>
<gene>
    <name evidence="6" type="ORF">LCGC14_0783740</name>
</gene>
<dbReference type="EMBL" id="LAZR01002038">
    <property type="protein sequence ID" value="KKN35431.1"/>
    <property type="molecule type" value="Genomic_DNA"/>
</dbReference>
<organism evidence="6">
    <name type="scientific">marine sediment metagenome</name>
    <dbReference type="NCBI Taxonomy" id="412755"/>
    <lineage>
        <taxon>unclassified sequences</taxon>
        <taxon>metagenomes</taxon>
        <taxon>ecological metagenomes</taxon>
    </lineage>
</organism>
<dbReference type="InterPro" id="IPR042416">
    <property type="entry name" value="OSTC"/>
</dbReference>
<dbReference type="AlphaFoldDB" id="A0A0F9SEK7"/>
<accession>A0A0F9SEK7</accession>
<dbReference type="PANTHER" id="PTHR13160">
    <property type="entry name" value="OLIGOSACCHARYLTRANSFERASE COMPLEX SUBUNIT OSTC"/>
    <property type="match status" value="1"/>
</dbReference>
<name>A0A0F9SEK7_9ZZZZ</name>
<protein>
    <recommendedName>
        <fullName evidence="7">OST3 / OST6 family protein</fullName>
    </recommendedName>
</protein>
<proteinExistence type="predicted"/>
<dbReference type="Pfam" id="PF04756">
    <property type="entry name" value="OST3_OST6"/>
    <property type="match status" value="1"/>
</dbReference>
<evidence type="ECO:0000313" key="6">
    <source>
        <dbReference type="EMBL" id="KKN35431.1"/>
    </source>
</evidence>
<feature type="transmembrane region" description="Helical" evidence="5">
    <location>
        <begin position="108"/>
        <end position="130"/>
    </location>
</feature>
<keyword evidence="4 5" id="KW-0472">Membrane</keyword>
<keyword evidence="2 5" id="KW-0812">Transmembrane</keyword>